<dbReference type="AlphaFoldDB" id="A0A1G9LZD6"/>
<evidence type="ECO:0000259" key="1">
    <source>
        <dbReference type="Pfam" id="PF08787"/>
    </source>
</evidence>
<dbReference type="STRING" id="137658.SAMN05216186_1274"/>
<sequence length="223" mass="25191">MVDLATWNLSVPVGTPATIIETPKLVEGYQDNYFRTPSGAVIFWAPVTGSKTENAIYPRTELRESYPDGRVRNWLYADADNFMRAALSVNQVPSSGRVVIGQIHAWNSTKPMLKLEYQYEDDEKLGNVVAKFRNRPDDEDPLVVTVAEGVPLNKRFTYSLHVTPNGSLAVHAAGYRWVTRLDRSWAPKPLYYKAGMYTQDNTGYANEGGMATFYRLHIEHKSL</sequence>
<dbReference type="InterPro" id="IPR014895">
    <property type="entry name" value="Alginate_lyase_2"/>
</dbReference>
<feature type="domain" description="Alginate lyase 2" evidence="1">
    <location>
        <begin position="2"/>
        <end position="220"/>
    </location>
</feature>
<evidence type="ECO:0000313" key="2">
    <source>
        <dbReference type="EMBL" id="SDL67101.1"/>
    </source>
</evidence>
<proteinExistence type="predicted"/>
<dbReference type="RefSeq" id="WP_084336116.1">
    <property type="nucleotide sequence ID" value="NZ_CBKZNZ010000047.1"/>
</dbReference>
<accession>A0A1G9LZD6</accession>
<dbReference type="Proteomes" id="UP000198706">
    <property type="component" value="Unassembled WGS sequence"/>
</dbReference>
<protein>
    <submittedName>
        <fullName evidence="2">Alginate lyase</fullName>
    </submittedName>
</protein>
<dbReference type="Gene3D" id="2.60.120.200">
    <property type="match status" value="1"/>
</dbReference>
<reference evidence="2 3" key="1">
    <citation type="submission" date="2016-10" db="EMBL/GenBank/DDBJ databases">
        <authorList>
            <person name="de Groot N.N."/>
        </authorList>
    </citation>
    <scope>NUCLEOTIDE SEQUENCE [LARGE SCALE GENOMIC DNA]</scope>
    <source>
        <strain evidence="2 3">JCM 21544</strain>
    </source>
</reference>
<name>A0A1G9LZD6_9PSED</name>
<gene>
    <name evidence="2" type="ORF">SAMN05216186_1274</name>
</gene>
<dbReference type="Pfam" id="PF08787">
    <property type="entry name" value="Alginate_lyase2"/>
    <property type="match status" value="1"/>
</dbReference>
<keyword evidence="3" id="KW-1185">Reference proteome</keyword>
<dbReference type="OrthoDB" id="1113844at2"/>
<dbReference type="EMBL" id="FNFD01000027">
    <property type="protein sequence ID" value="SDL67101.1"/>
    <property type="molecule type" value="Genomic_DNA"/>
</dbReference>
<dbReference type="InterPro" id="IPR013320">
    <property type="entry name" value="ConA-like_dom_sf"/>
</dbReference>
<evidence type="ECO:0000313" key="3">
    <source>
        <dbReference type="Proteomes" id="UP000198706"/>
    </source>
</evidence>
<dbReference type="SUPFAM" id="SSF49899">
    <property type="entry name" value="Concanavalin A-like lectins/glucanases"/>
    <property type="match status" value="1"/>
</dbReference>
<dbReference type="GO" id="GO:0016829">
    <property type="term" value="F:lyase activity"/>
    <property type="evidence" value="ECO:0007669"/>
    <property type="project" value="UniProtKB-KW"/>
</dbReference>
<keyword evidence="2" id="KW-0456">Lyase</keyword>
<organism evidence="2 3">
    <name type="scientific">Pseudomonas indica</name>
    <dbReference type="NCBI Taxonomy" id="137658"/>
    <lineage>
        <taxon>Bacteria</taxon>
        <taxon>Pseudomonadati</taxon>
        <taxon>Pseudomonadota</taxon>
        <taxon>Gammaproteobacteria</taxon>
        <taxon>Pseudomonadales</taxon>
        <taxon>Pseudomonadaceae</taxon>
        <taxon>Pseudomonas</taxon>
    </lineage>
</organism>